<keyword evidence="2" id="KW-0812">Transmembrane</keyword>
<feature type="compositionally biased region" description="Polar residues" evidence="1">
    <location>
        <begin position="254"/>
        <end position="269"/>
    </location>
</feature>
<dbReference type="eggNOG" id="COG1520">
    <property type="taxonomic scope" value="Bacteria"/>
</dbReference>
<dbReference type="EMBL" id="CP000771">
    <property type="protein sequence ID" value="ABS60448.1"/>
    <property type="molecule type" value="Genomic_DNA"/>
</dbReference>
<dbReference type="KEGG" id="fno:Fnod_0591"/>
<dbReference type="HOGENOM" id="CLU_493418_0_0_0"/>
<dbReference type="Proteomes" id="UP000002415">
    <property type="component" value="Chromosome"/>
</dbReference>
<dbReference type="OrthoDB" id="41027at2"/>
<organism evidence="4 5">
    <name type="scientific">Fervidobacterium nodosum (strain ATCC 35602 / DSM 5306 / Rt17-B1)</name>
    <dbReference type="NCBI Taxonomy" id="381764"/>
    <lineage>
        <taxon>Bacteria</taxon>
        <taxon>Thermotogati</taxon>
        <taxon>Thermotogota</taxon>
        <taxon>Thermotogae</taxon>
        <taxon>Thermotogales</taxon>
        <taxon>Fervidobacteriaceae</taxon>
        <taxon>Fervidobacterium</taxon>
    </lineage>
</organism>
<feature type="domain" description="Pyrrolo-quinoline quinone repeat" evidence="3">
    <location>
        <begin position="315"/>
        <end position="424"/>
    </location>
</feature>
<dbReference type="InterPro" id="IPR011047">
    <property type="entry name" value="Quinoprotein_ADH-like_sf"/>
</dbReference>
<dbReference type="Pfam" id="PF13360">
    <property type="entry name" value="PQQ_2"/>
    <property type="match status" value="1"/>
</dbReference>
<dbReference type="InterPro" id="IPR002372">
    <property type="entry name" value="PQQ_rpt_dom"/>
</dbReference>
<evidence type="ECO:0000313" key="4">
    <source>
        <dbReference type="EMBL" id="ABS60448.1"/>
    </source>
</evidence>
<sequence>MKKIKIWLFLTSIFLSLYSLLFSGALILTLNGIFDEAGNQLKSGNYADILFDGKSVYYILQDGIYTLDGRTKIDIKGAQKVGTNYVVSSSKLYKIENGNALAIDTVPSNLKNIYVKDGYIVGLDKGQIVCYYQGKVVWSMSGSFNDFKVSGNYLAAFGSQTMLFNISNPQYLKFERIYPAYRDYAYFFEYHAFSDGTKIYIYKGASRLSTTFPYRGPLFSDGENLYSGNLMITSDMFQKDLKISVKSLVSFPTTAQSETKETTPTISNAQTKEQEEQKTSQTTSEAQAKPQQEEENVVKPTEAKETPKTPKLFDLIWEVMLNDKISGKPAVKVDELYIPTLKGSIIKISNGKIEWTYRTGFVILGHVTIGNNIYAVSWDDTVYALNDRGTLNWKLKLDSDISQGPAWDGYNLYVVTDNGTVYIIKDDVKSAKITSNYKTSSYPIIPPSISLAGKIFVVDALGNLWRDKSTLGFIGKVKNLPIAYENYYTSQELGFTLIDELGITFSFVPLENSTQIIKGKSIFITVNDVIVDAVLGKEYIYAISSSKKLYVIGRDTKKIVFTDTIPGGKYVSLSNNYLYVFGNEVRCYYVKDNPSGLWNSLYANPLNWNSAVK</sequence>
<dbReference type="RefSeq" id="WP_011993767.1">
    <property type="nucleotide sequence ID" value="NC_009718.1"/>
</dbReference>
<evidence type="ECO:0000313" key="5">
    <source>
        <dbReference type="Proteomes" id="UP000002415"/>
    </source>
</evidence>
<reference evidence="4 5" key="2">
    <citation type="journal article" date="2009" name="Proc. Natl. Acad. Sci. U.S.A.">
        <title>On the chimeric nature, thermophilic origin, and phylogenetic placement of the Thermotogales.</title>
        <authorList>
            <person name="Zhaxybayeva O."/>
            <person name="Swithers K.S."/>
            <person name="Lapierre P."/>
            <person name="Fournier G.P."/>
            <person name="Bickhart D.M."/>
            <person name="DeBoy R.T."/>
            <person name="Nelson K.E."/>
            <person name="Nesbo C.L."/>
            <person name="Doolittle W.F."/>
            <person name="Gogarten J.P."/>
            <person name="Noll K.M."/>
        </authorList>
    </citation>
    <scope>NUCLEOTIDE SEQUENCE [LARGE SCALE GENOMIC DNA]</scope>
    <source>
        <strain evidence="5">ATCC 35602 / DSM 5306 / Rt17-B1</strain>
    </source>
</reference>
<dbReference type="InterPro" id="IPR015943">
    <property type="entry name" value="WD40/YVTN_repeat-like_dom_sf"/>
</dbReference>
<accession>A7HKL5</accession>
<proteinExistence type="predicted"/>
<dbReference type="Gene3D" id="2.130.10.10">
    <property type="entry name" value="YVTN repeat-like/Quinoprotein amine dehydrogenase"/>
    <property type="match status" value="1"/>
</dbReference>
<keyword evidence="2" id="KW-1133">Transmembrane helix</keyword>
<feature type="transmembrane region" description="Helical" evidence="2">
    <location>
        <begin position="7"/>
        <end position="34"/>
    </location>
</feature>
<dbReference type="STRING" id="381764.Fnod_0591"/>
<feature type="region of interest" description="Disordered" evidence="1">
    <location>
        <begin position="254"/>
        <end position="305"/>
    </location>
</feature>
<dbReference type="SUPFAM" id="SSF50998">
    <property type="entry name" value="Quinoprotein alcohol dehydrogenase-like"/>
    <property type="match status" value="1"/>
</dbReference>
<evidence type="ECO:0000256" key="2">
    <source>
        <dbReference type="SAM" id="Phobius"/>
    </source>
</evidence>
<evidence type="ECO:0000259" key="3">
    <source>
        <dbReference type="Pfam" id="PF13360"/>
    </source>
</evidence>
<reference evidence="4 5" key="1">
    <citation type="submission" date="2007-07" db="EMBL/GenBank/DDBJ databases">
        <title>Complete sequence of Fervidobacterium nodosum Rt17-B1.</title>
        <authorList>
            <consortium name="US DOE Joint Genome Institute"/>
            <person name="Copeland A."/>
            <person name="Lucas S."/>
            <person name="Lapidus A."/>
            <person name="Barry K."/>
            <person name="Glavina del Rio T."/>
            <person name="Dalin E."/>
            <person name="Tice H."/>
            <person name="Pitluck S."/>
            <person name="Saunders E."/>
            <person name="Brettin T."/>
            <person name="Bruce D."/>
            <person name="Detter J.C."/>
            <person name="Han C."/>
            <person name="Schmutz J."/>
            <person name="Larimer F."/>
            <person name="Land M."/>
            <person name="Hauser L."/>
            <person name="Kyrpides N."/>
            <person name="Mikhailova N."/>
            <person name="Nelson K."/>
            <person name="Gogarten J.P."/>
            <person name="Noll K."/>
            <person name="Richardson P."/>
        </authorList>
    </citation>
    <scope>NUCLEOTIDE SEQUENCE [LARGE SCALE GENOMIC DNA]</scope>
    <source>
        <strain evidence="5">ATCC 35602 / DSM 5306 / Rt17-B1</strain>
    </source>
</reference>
<name>A7HKL5_FERNB</name>
<gene>
    <name evidence="4" type="ordered locus">Fnod_0591</name>
</gene>
<keyword evidence="2" id="KW-0472">Membrane</keyword>
<keyword evidence="5" id="KW-1185">Reference proteome</keyword>
<dbReference type="AlphaFoldDB" id="A7HKL5"/>
<protein>
    <recommendedName>
        <fullName evidence="3">Pyrrolo-quinoline quinone repeat domain-containing protein</fullName>
    </recommendedName>
</protein>
<evidence type="ECO:0000256" key="1">
    <source>
        <dbReference type="SAM" id="MobiDB-lite"/>
    </source>
</evidence>